<feature type="transmembrane region" description="Helical" evidence="1">
    <location>
        <begin position="61"/>
        <end position="84"/>
    </location>
</feature>
<evidence type="ECO:0000313" key="2">
    <source>
        <dbReference type="EMBL" id="MBB5687508.1"/>
    </source>
</evidence>
<feature type="transmembrane region" description="Helical" evidence="1">
    <location>
        <begin position="91"/>
        <end position="112"/>
    </location>
</feature>
<organism evidence="2 3">
    <name type="scientific">Sphingobium boeckii</name>
    <dbReference type="NCBI Taxonomy" id="1082345"/>
    <lineage>
        <taxon>Bacteria</taxon>
        <taxon>Pseudomonadati</taxon>
        <taxon>Pseudomonadota</taxon>
        <taxon>Alphaproteobacteria</taxon>
        <taxon>Sphingomonadales</taxon>
        <taxon>Sphingomonadaceae</taxon>
        <taxon>Sphingobium</taxon>
    </lineage>
</organism>
<feature type="transmembrane region" description="Helical" evidence="1">
    <location>
        <begin position="124"/>
        <end position="142"/>
    </location>
</feature>
<evidence type="ECO:0000313" key="3">
    <source>
        <dbReference type="Proteomes" id="UP000549617"/>
    </source>
</evidence>
<evidence type="ECO:0000256" key="1">
    <source>
        <dbReference type="SAM" id="Phobius"/>
    </source>
</evidence>
<protein>
    <recommendedName>
        <fullName evidence="4">Sugar transporter</fullName>
    </recommendedName>
</protein>
<accession>A0A7W9AL33</accession>
<proteinExistence type="predicted"/>
<evidence type="ECO:0008006" key="4">
    <source>
        <dbReference type="Google" id="ProtNLM"/>
    </source>
</evidence>
<keyword evidence="1" id="KW-1133">Transmembrane helix</keyword>
<reference evidence="2 3" key="1">
    <citation type="submission" date="2020-08" db="EMBL/GenBank/DDBJ databases">
        <title>Genomic Encyclopedia of Type Strains, Phase IV (KMG-IV): sequencing the most valuable type-strain genomes for metagenomic binning, comparative biology and taxonomic classification.</title>
        <authorList>
            <person name="Goeker M."/>
        </authorList>
    </citation>
    <scope>NUCLEOTIDE SEQUENCE [LARGE SCALE GENOMIC DNA]</scope>
    <source>
        <strain evidence="2 3">DSM 25079</strain>
    </source>
</reference>
<keyword evidence="1" id="KW-0812">Transmembrane</keyword>
<comment type="caution">
    <text evidence="2">The sequence shown here is derived from an EMBL/GenBank/DDBJ whole genome shotgun (WGS) entry which is preliminary data.</text>
</comment>
<name>A0A7W9AL33_9SPHN</name>
<sequence>MDLARDEARTAAKTPWHLWAVSLISALWNCGGVFDFTMTNSRNADYLAGFSPEMMTWVDAFPLWSILAWGAGVFGALAGSLLLLARSRWAVLSFAVSLAGLMLVTIYQFALSDRPASLTSGGEWLFSAALHIVAILLLYYALRMRTKGVLR</sequence>
<keyword evidence="1" id="KW-0472">Membrane</keyword>
<dbReference type="EMBL" id="JACIJC010000006">
    <property type="protein sequence ID" value="MBB5687508.1"/>
    <property type="molecule type" value="Genomic_DNA"/>
</dbReference>
<dbReference type="AlphaFoldDB" id="A0A7W9AL33"/>
<dbReference type="Proteomes" id="UP000549617">
    <property type="component" value="Unassembled WGS sequence"/>
</dbReference>
<gene>
    <name evidence="2" type="ORF">FHS49_003550</name>
</gene>
<keyword evidence="3" id="KW-1185">Reference proteome</keyword>
<dbReference type="RefSeq" id="WP_184021324.1">
    <property type="nucleotide sequence ID" value="NZ_JACIJC010000006.1"/>
</dbReference>